<dbReference type="Pfam" id="PF13561">
    <property type="entry name" value="adh_short_C2"/>
    <property type="match status" value="1"/>
</dbReference>
<evidence type="ECO:0000256" key="1">
    <source>
        <dbReference type="ARBA" id="ARBA00006484"/>
    </source>
</evidence>
<name>A0A160TV21_9ZZZZ</name>
<dbReference type="AlphaFoldDB" id="A0A160TV21"/>
<dbReference type="InterPro" id="IPR002347">
    <property type="entry name" value="SDR_fam"/>
</dbReference>
<protein>
    <submittedName>
        <fullName evidence="3">Short-chain dehydrogenase/reductase SDR</fullName>
    </submittedName>
</protein>
<comment type="similarity">
    <text evidence="1">Belongs to the short-chain dehydrogenases/reductases (SDR) family.</text>
</comment>
<dbReference type="PROSITE" id="PS00061">
    <property type="entry name" value="ADH_SHORT"/>
    <property type="match status" value="1"/>
</dbReference>
<dbReference type="CDD" id="cd05233">
    <property type="entry name" value="SDR_c"/>
    <property type="match status" value="1"/>
</dbReference>
<dbReference type="PANTHER" id="PTHR24321">
    <property type="entry name" value="DEHYDROGENASES, SHORT CHAIN"/>
    <property type="match status" value="1"/>
</dbReference>
<dbReference type="PANTHER" id="PTHR24321:SF8">
    <property type="entry name" value="ESTRADIOL 17-BETA-DEHYDROGENASE 8-RELATED"/>
    <property type="match status" value="1"/>
</dbReference>
<keyword evidence="2" id="KW-0560">Oxidoreductase</keyword>
<reference evidence="3" key="1">
    <citation type="submission" date="2015-10" db="EMBL/GenBank/DDBJ databases">
        <authorList>
            <person name="Gilbert D.G."/>
        </authorList>
    </citation>
    <scope>NUCLEOTIDE SEQUENCE</scope>
</reference>
<dbReference type="GO" id="GO:0016491">
    <property type="term" value="F:oxidoreductase activity"/>
    <property type="evidence" value="ECO:0007669"/>
    <property type="project" value="UniProtKB-KW"/>
</dbReference>
<dbReference type="PRINTS" id="PR00080">
    <property type="entry name" value="SDRFAMILY"/>
</dbReference>
<dbReference type="SUPFAM" id="SSF51735">
    <property type="entry name" value="NAD(P)-binding Rossmann-fold domains"/>
    <property type="match status" value="1"/>
</dbReference>
<accession>A0A160TV21</accession>
<dbReference type="PRINTS" id="PR00081">
    <property type="entry name" value="GDHRDH"/>
</dbReference>
<evidence type="ECO:0000256" key="2">
    <source>
        <dbReference type="ARBA" id="ARBA00023002"/>
    </source>
</evidence>
<dbReference type="Gene3D" id="3.40.50.720">
    <property type="entry name" value="NAD(P)-binding Rossmann-like Domain"/>
    <property type="match status" value="1"/>
</dbReference>
<dbReference type="InterPro" id="IPR036291">
    <property type="entry name" value="NAD(P)-bd_dom_sf"/>
</dbReference>
<dbReference type="FunFam" id="3.40.50.720:FF:000084">
    <property type="entry name" value="Short-chain dehydrogenase reductase"/>
    <property type="match status" value="1"/>
</dbReference>
<dbReference type="EMBL" id="CZRL01000104">
    <property type="protein sequence ID" value="CUS54457.1"/>
    <property type="molecule type" value="Genomic_DNA"/>
</dbReference>
<proteinExistence type="inferred from homology"/>
<dbReference type="InterPro" id="IPR020904">
    <property type="entry name" value="Sc_DH/Rdtase_CS"/>
</dbReference>
<evidence type="ECO:0000313" key="3">
    <source>
        <dbReference type="EMBL" id="CUS54457.1"/>
    </source>
</evidence>
<organism evidence="3">
    <name type="scientific">hydrothermal vent metagenome</name>
    <dbReference type="NCBI Taxonomy" id="652676"/>
    <lineage>
        <taxon>unclassified sequences</taxon>
        <taxon>metagenomes</taxon>
        <taxon>ecological metagenomes</taxon>
    </lineage>
</organism>
<gene>
    <name evidence="3" type="ORF">MGWOODY_XGa790</name>
</gene>
<sequence>MGRLTNKRVLITGSASGIGRATARLFAAEGAKLTLCDRDHLQNENLAHEIDGAGGQVQAIQTDVGEPDDMQNAVNAAVATYGGLDVLYNNAGGATAKDGKVTEIELDEFWRTIRVDLFGTVLGCRFAIPHLVQAGGGSIINTTSIRAMIGTEGADAYTSAKGGVVTLTRALALQWAQAGIRVNAIAPGVILTDRVRTMLRDDDPVRVKTPLGPSEPEDVAPLALYLASDESRQMTGMILPLDGGASAV</sequence>